<proteinExistence type="inferred from homology"/>
<organism evidence="6 7">
    <name type="scientific">Varroa destructor</name>
    <name type="common">Honeybee mite</name>
    <dbReference type="NCBI Taxonomy" id="109461"/>
    <lineage>
        <taxon>Eukaryota</taxon>
        <taxon>Metazoa</taxon>
        <taxon>Ecdysozoa</taxon>
        <taxon>Arthropoda</taxon>
        <taxon>Chelicerata</taxon>
        <taxon>Arachnida</taxon>
        <taxon>Acari</taxon>
        <taxon>Parasitiformes</taxon>
        <taxon>Mesostigmata</taxon>
        <taxon>Gamasina</taxon>
        <taxon>Dermanyssoidea</taxon>
        <taxon>Varroidae</taxon>
        <taxon>Varroa</taxon>
    </lineage>
</organism>
<reference evidence="6" key="1">
    <citation type="submission" date="2021-01" db="UniProtKB">
        <authorList>
            <consortium name="EnsemblMetazoa"/>
        </authorList>
    </citation>
    <scope>IDENTIFICATION</scope>
</reference>
<dbReference type="Proteomes" id="UP000594260">
    <property type="component" value="Unplaced"/>
</dbReference>
<feature type="transmembrane region" description="Helical" evidence="5">
    <location>
        <begin position="554"/>
        <end position="577"/>
    </location>
</feature>
<dbReference type="Gene3D" id="3.30.420.40">
    <property type="match status" value="1"/>
</dbReference>
<dbReference type="GeneID" id="111251719"/>
<keyword evidence="4" id="KW-0547">Nucleotide-binding</keyword>
<dbReference type="PANTHER" id="PTHR11782">
    <property type="entry name" value="ADENOSINE/GUANOSINE DIPHOSPHATASE"/>
    <property type="match status" value="1"/>
</dbReference>
<dbReference type="Pfam" id="PF01150">
    <property type="entry name" value="GDA1_CD39"/>
    <property type="match status" value="1"/>
</dbReference>
<name>A0A7M7KBA9_VARDE</name>
<dbReference type="GO" id="GO:0009134">
    <property type="term" value="P:nucleoside diphosphate catabolic process"/>
    <property type="evidence" value="ECO:0007669"/>
    <property type="project" value="TreeGrafter"/>
</dbReference>
<dbReference type="GO" id="GO:0045134">
    <property type="term" value="F:UDP phosphatase activity"/>
    <property type="evidence" value="ECO:0007669"/>
    <property type="project" value="TreeGrafter"/>
</dbReference>
<dbReference type="GO" id="GO:0005886">
    <property type="term" value="C:plasma membrane"/>
    <property type="evidence" value="ECO:0007669"/>
    <property type="project" value="TreeGrafter"/>
</dbReference>
<dbReference type="InParanoid" id="A0A7M7KBA9"/>
<dbReference type="GO" id="GO:0004382">
    <property type="term" value="F:GDP phosphatase activity"/>
    <property type="evidence" value="ECO:0007669"/>
    <property type="project" value="TreeGrafter"/>
</dbReference>
<evidence type="ECO:0000256" key="4">
    <source>
        <dbReference type="PIRSR" id="PIRSR600407-2"/>
    </source>
</evidence>
<keyword evidence="5" id="KW-1133">Transmembrane helix</keyword>
<accession>A0A7M7KBA9</accession>
<evidence type="ECO:0000256" key="5">
    <source>
        <dbReference type="SAM" id="Phobius"/>
    </source>
</evidence>
<dbReference type="OMA" id="QWPEEKE"/>
<feature type="binding site" evidence="4">
    <location>
        <begin position="290"/>
        <end position="294"/>
    </location>
    <ligand>
        <name>ATP</name>
        <dbReference type="ChEBI" id="CHEBI:30616"/>
    </ligand>
</feature>
<evidence type="ECO:0000256" key="1">
    <source>
        <dbReference type="ARBA" id="ARBA00009283"/>
    </source>
</evidence>
<evidence type="ECO:0000313" key="7">
    <source>
        <dbReference type="Proteomes" id="UP000594260"/>
    </source>
</evidence>
<evidence type="ECO:0000256" key="3">
    <source>
        <dbReference type="PIRSR" id="PIRSR600407-1"/>
    </source>
</evidence>
<keyword evidence="5" id="KW-0812">Transmembrane</keyword>
<dbReference type="GO" id="GO:0017111">
    <property type="term" value="F:ribonucleoside triphosphate phosphatase activity"/>
    <property type="evidence" value="ECO:0007669"/>
    <property type="project" value="TreeGrafter"/>
</dbReference>
<evidence type="ECO:0000313" key="6">
    <source>
        <dbReference type="EnsemblMetazoa" id="XP_022664346"/>
    </source>
</evidence>
<dbReference type="InterPro" id="IPR000407">
    <property type="entry name" value="GDA1_CD39_NTPase"/>
</dbReference>
<keyword evidence="5" id="KW-0472">Membrane</keyword>
<dbReference type="GO" id="GO:0005524">
    <property type="term" value="F:ATP binding"/>
    <property type="evidence" value="ECO:0007669"/>
    <property type="project" value="UniProtKB-KW"/>
</dbReference>
<keyword evidence="7" id="KW-1185">Reference proteome</keyword>
<dbReference type="EnsemblMetazoa" id="XM_022808611">
    <property type="protein sequence ID" value="XP_022664346"/>
    <property type="gene ID" value="LOC111251719"/>
</dbReference>
<dbReference type="AlphaFoldDB" id="A0A7M7KBA9"/>
<comment type="similarity">
    <text evidence="1">Belongs to the GDA1/CD39 NTPase family.</text>
</comment>
<keyword evidence="4" id="KW-0067">ATP-binding</keyword>
<evidence type="ECO:0000256" key="2">
    <source>
        <dbReference type="ARBA" id="ARBA00022801"/>
    </source>
</evidence>
<dbReference type="Gene3D" id="3.30.420.150">
    <property type="entry name" value="Exopolyphosphatase. Domain 2"/>
    <property type="match status" value="1"/>
</dbReference>
<feature type="transmembrane region" description="Helical" evidence="5">
    <location>
        <begin position="103"/>
        <end position="125"/>
    </location>
</feature>
<dbReference type="PANTHER" id="PTHR11782:SF83">
    <property type="entry name" value="GUANOSINE-DIPHOSPHATASE"/>
    <property type="match status" value="1"/>
</dbReference>
<protein>
    <submittedName>
        <fullName evidence="6">Uncharacterized protein</fullName>
    </submittedName>
</protein>
<feature type="active site" description="Proton acceptor" evidence="3">
    <location>
        <position position="257"/>
    </location>
</feature>
<dbReference type="RefSeq" id="XP_022664346.1">
    <property type="nucleotide sequence ID" value="XM_022808611.1"/>
</dbReference>
<sequence>MHVLRNYDPIEAMELRVENQTKDSGGTIIVATNGSTPAPSLLGAACQGFKIPLDRQLGLYTKDNVMLSHRKNVAAYGLSNGDTVYLRPKGERDDLLFLLNWRVLAIGLLLTSTVGSTVLVAIYLLTAGRAPFIYGVVIDAGSSHSEATLYNWNGNKYYGTGKAKQVAHVKNDDSGISDLKPREVQRSIEELLEKIKMHIPSTQRHGTPVYLAATAGMRLLNISSPEEVDLILLAAEAGIKGSGLKFGGAGLLSGIDEGLAAWLSSNYLLDRLPRDRNDPKDLVGAMDCGGASTQIAFEVPFKKQHREFRSLKLYGRFYNVFSRSYLCYGMNEAFNRYIMLLLRNQKYDVIKSIESPCHNQGYDDYIALSKILTPCTSHKELPDTLRGMNQTDLRIIGTSNTRWCAFYTNTLFGEKDCRALGFIECFNKIPISIPDINYVAFSAFTYTTLQLKFQGTSMSEFKQTAQAFCSLDYENVKQDYYSNETIKYASAACFRANYVYTLLNSYNITDSNFKKIHFRKRAKGYNLGWSLGYMINATNAIPEAEPNPALIPTSWLITFLVIFTVVLTVGLLALVIARRRSQRATDNISTDTEDLQMKQTVT</sequence>
<keyword evidence="2" id="KW-0378">Hydrolase</keyword>